<evidence type="ECO:0000259" key="1">
    <source>
        <dbReference type="Pfam" id="PF08818"/>
    </source>
</evidence>
<evidence type="ECO:0000313" key="3">
    <source>
        <dbReference type="Proteomes" id="UP000473325"/>
    </source>
</evidence>
<dbReference type="Gene3D" id="3.90.1150.200">
    <property type="match status" value="1"/>
</dbReference>
<dbReference type="AlphaFoldDB" id="A0A6L7ERV0"/>
<dbReference type="InterPro" id="IPR014922">
    <property type="entry name" value="YdhG-like"/>
</dbReference>
<sequence length="116" mass="12667">MPTFASVDDYLASLPDEQRAVLEQVERRVLAAAPGATRVIRYAMPTWQVDGSSLVHAAAWKQHVAIYPAPPAGDADLDRALAPYVSAQGTLRFACAEVDYELVERAVRRLASTRIS</sequence>
<dbReference type="SUPFAM" id="SSF159888">
    <property type="entry name" value="YdhG-like"/>
    <property type="match status" value="1"/>
</dbReference>
<reference evidence="2 3" key="1">
    <citation type="submission" date="2019-12" db="EMBL/GenBank/DDBJ databases">
        <authorList>
            <person name="Kun Z."/>
        </authorList>
    </citation>
    <scope>NUCLEOTIDE SEQUENCE [LARGE SCALE GENOMIC DNA]</scope>
    <source>
        <strain evidence="2 3">YIM 123512</strain>
    </source>
</reference>
<dbReference type="RefSeq" id="WP_160874552.1">
    <property type="nucleotide sequence ID" value="NZ_WUEK01000001.1"/>
</dbReference>
<keyword evidence="3" id="KW-1185">Reference proteome</keyword>
<feature type="domain" description="YdhG-like" evidence="1">
    <location>
        <begin position="18"/>
        <end position="109"/>
    </location>
</feature>
<accession>A0A6L7ERV0</accession>
<gene>
    <name evidence="2" type="ORF">GRQ65_01885</name>
</gene>
<dbReference type="Proteomes" id="UP000473325">
    <property type="component" value="Unassembled WGS sequence"/>
</dbReference>
<dbReference type="Pfam" id="PF08818">
    <property type="entry name" value="DUF1801"/>
    <property type="match status" value="1"/>
</dbReference>
<organism evidence="2 3">
    <name type="scientific">Nocardioides flavescens</name>
    <dbReference type="NCBI Taxonomy" id="2691959"/>
    <lineage>
        <taxon>Bacteria</taxon>
        <taxon>Bacillati</taxon>
        <taxon>Actinomycetota</taxon>
        <taxon>Actinomycetes</taxon>
        <taxon>Propionibacteriales</taxon>
        <taxon>Nocardioidaceae</taxon>
        <taxon>Nocardioides</taxon>
    </lineage>
</organism>
<evidence type="ECO:0000313" key="2">
    <source>
        <dbReference type="EMBL" id="MXG88298.1"/>
    </source>
</evidence>
<protein>
    <submittedName>
        <fullName evidence="2">DUF1801 domain-containing protein</fullName>
    </submittedName>
</protein>
<dbReference type="EMBL" id="WUEK01000001">
    <property type="protein sequence ID" value="MXG88298.1"/>
    <property type="molecule type" value="Genomic_DNA"/>
</dbReference>
<name>A0A6L7ERV0_9ACTN</name>
<comment type="caution">
    <text evidence="2">The sequence shown here is derived from an EMBL/GenBank/DDBJ whole genome shotgun (WGS) entry which is preliminary data.</text>
</comment>
<proteinExistence type="predicted"/>